<reference evidence="1" key="1">
    <citation type="submission" date="2020-12" db="EMBL/GenBank/DDBJ databases">
        <title>The genome sequence of Inhella sp. 1Y17.</title>
        <authorList>
            <person name="Liu Y."/>
        </authorList>
    </citation>
    <scope>NUCLEOTIDE SEQUENCE</scope>
    <source>
        <strain evidence="1">1Y17</strain>
    </source>
</reference>
<evidence type="ECO:0000313" key="2">
    <source>
        <dbReference type="Proteomes" id="UP000613266"/>
    </source>
</evidence>
<protein>
    <submittedName>
        <fullName evidence="1">Carboxypeptidase regulatory-like domain-containing protein</fullName>
    </submittedName>
</protein>
<comment type="caution">
    <text evidence="1">The sequence shown here is derived from an EMBL/GenBank/DDBJ whole genome shotgun (WGS) entry which is preliminary data.</text>
</comment>
<sequence>MPSPISNHESKLRQPLLAGLLGLLAACGGGGSNLAPAPAPLPAPKSLTLSGTAAVGLALANASVQARCAGAEGSATTAADGSFRLQLSGASQPCLLRVSASDGTRLHSLALGAGEQALVNITPLTELLVLRASRKDAVSLFDGFNPASAPSAAEWRAAESDVRRLLNGVVDLSLLPDLVAAPLKAAMPGQPSNDPQDQLLDALKERASAEQWSSWARLLASGGPLPEAAAFVPTLALADRQITLAAGQSHRFTAATNYPPNGRYLRPPLRWRVVEADGGSIDALSGAYQAPAQPGTYHVQVVRDDFAGIGATVEVRVLARDAFVPRLGVPAPELSLRVGQSWRFSADTNYPPNVMYIRQPLRWSVLEAEGGRIDALSGQYTAPPQVGRYHVRVEREDFPAVSAQISVQVQAWEVLNLHRGLVEAAPSEQRVVRSAAEFKALVDAWQLQSSPYRPEPQVDFGQDMVLAIAEQGSSGCASLEIVDVRAEAGKLLVAYRERPIPPGIACTVVITYPVLLVALPRSDLPVEFARRP</sequence>
<gene>
    <name evidence="1" type="ORF">I7X39_17155</name>
</gene>
<keyword evidence="1" id="KW-0645">Protease</keyword>
<dbReference type="GO" id="GO:0004180">
    <property type="term" value="F:carboxypeptidase activity"/>
    <property type="evidence" value="ECO:0007669"/>
    <property type="project" value="UniProtKB-KW"/>
</dbReference>
<dbReference type="Proteomes" id="UP000613266">
    <property type="component" value="Unassembled WGS sequence"/>
</dbReference>
<keyword evidence="2" id="KW-1185">Reference proteome</keyword>
<name>A0A931J6C6_9BURK</name>
<dbReference type="RefSeq" id="WP_198112390.1">
    <property type="nucleotide sequence ID" value="NZ_JAEDAK010000013.1"/>
</dbReference>
<dbReference type="EMBL" id="JAEDAK010000013">
    <property type="protein sequence ID" value="MBH9578623.1"/>
    <property type="molecule type" value="Genomic_DNA"/>
</dbReference>
<evidence type="ECO:0000313" key="1">
    <source>
        <dbReference type="EMBL" id="MBH9578623.1"/>
    </source>
</evidence>
<organism evidence="1 2">
    <name type="scientific">Inhella proteolytica</name>
    <dbReference type="NCBI Taxonomy" id="2795029"/>
    <lineage>
        <taxon>Bacteria</taxon>
        <taxon>Pseudomonadati</taxon>
        <taxon>Pseudomonadota</taxon>
        <taxon>Betaproteobacteria</taxon>
        <taxon>Burkholderiales</taxon>
        <taxon>Sphaerotilaceae</taxon>
        <taxon>Inhella</taxon>
    </lineage>
</organism>
<dbReference type="AlphaFoldDB" id="A0A931J6C6"/>
<keyword evidence="1" id="KW-0378">Hydrolase</keyword>
<accession>A0A931J6C6</accession>
<proteinExistence type="predicted"/>
<keyword evidence="1" id="KW-0121">Carboxypeptidase</keyword>